<evidence type="ECO:0000313" key="2">
    <source>
        <dbReference type="Proteomes" id="UP000186058"/>
    </source>
</evidence>
<comment type="caution">
    <text evidence="1">The sequence shown here is derived from an EMBL/GenBank/DDBJ whole genome shotgun (WGS) entry which is preliminary data.</text>
</comment>
<dbReference type="EMBL" id="LVWI01000066">
    <property type="protein sequence ID" value="OKP82792.1"/>
    <property type="molecule type" value="Genomic_DNA"/>
</dbReference>
<evidence type="ECO:0000313" key="1">
    <source>
        <dbReference type="EMBL" id="OKP82792.1"/>
    </source>
</evidence>
<proteinExistence type="predicted"/>
<accession>A0ABX3ELG8</accession>
<dbReference type="Proteomes" id="UP000186058">
    <property type="component" value="Unassembled WGS sequence"/>
</dbReference>
<name>A0ABX3ELG8_9BACL</name>
<sequence length="65" mass="7241">MPAAFFEQLPAFDGQLIHCLQIGPDGLGIGDCSNLSENDSGRRGDSKVRTLFYSIDIVLKYHIHY</sequence>
<reference evidence="1 2" key="1">
    <citation type="submission" date="2016-03" db="EMBL/GenBank/DDBJ databases">
        <authorList>
            <person name="Sant'Anna F.H."/>
            <person name="Ambrosini A."/>
            <person name="Souza R."/>
            <person name="Bach E."/>
            <person name="Fernandes G."/>
            <person name="Balsanelli E."/>
            <person name="Baura V.A."/>
            <person name="Souza E.M."/>
            <person name="Passaglia L."/>
        </authorList>
    </citation>
    <scope>NUCLEOTIDE SEQUENCE [LARGE SCALE GENOMIC DNA]</scope>
    <source>
        <strain evidence="1 2">P26E</strain>
    </source>
</reference>
<organism evidence="1 2">
    <name type="scientific">Paenibacillus helianthi</name>
    <dbReference type="NCBI Taxonomy" id="1349432"/>
    <lineage>
        <taxon>Bacteria</taxon>
        <taxon>Bacillati</taxon>
        <taxon>Bacillota</taxon>
        <taxon>Bacilli</taxon>
        <taxon>Bacillales</taxon>
        <taxon>Paenibacillaceae</taxon>
        <taxon>Paenibacillus</taxon>
    </lineage>
</organism>
<gene>
    <name evidence="1" type="ORF">A3844_23485</name>
</gene>
<keyword evidence="2" id="KW-1185">Reference proteome</keyword>
<protein>
    <submittedName>
        <fullName evidence="1">Uncharacterized protein</fullName>
    </submittedName>
</protein>